<evidence type="ECO:0000256" key="2">
    <source>
        <dbReference type="PROSITE-ProRule" id="PRU00339"/>
    </source>
</evidence>
<feature type="repeat" description="TPR" evidence="2">
    <location>
        <begin position="43"/>
        <end position="76"/>
    </location>
</feature>
<dbReference type="InterPro" id="IPR027417">
    <property type="entry name" value="P-loop_NTPase"/>
</dbReference>
<keyword evidence="4" id="KW-1185">Reference proteome</keyword>
<proteinExistence type="predicted"/>
<dbReference type="GO" id="GO:0006508">
    <property type="term" value="P:proteolysis"/>
    <property type="evidence" value="ECO:0007669"/>
    <property type="project" value="UniProtKB-KW"/>
</dbReference>
<dbReference type="EMBL" id="OMOI01000001">
    <property type="protein sequence ID" value="SPF76303.1"/>
    <property type="molecule type" value="Genomic_DNA"/>
</dbReference>
<keyword evidence="1" id="KW-0808">Transferase</keyword>
<dbReference type="Proteomes" id="UP000244911">
    <property type="component" value="Unassembled WGS sequence"/>
</dbReference>
<dbReference type="EC" id="3.4.-.-" evidence="3"/>
<reference evidence="3 4" key="1">
    <citation type="submission" date="2018-03" db="EMBL/GenBank/DDBJ databases">
        <authorList>
            <person name="Keele B.F."/>
        </authorList>
    </citation>
    <scope>NUCLEOTIDE SEQUENCE [LARGE SCALE GENOMIC DNA]</scope>
    <source>
        <strain evidence="3 4">CECT 8811</strain>
    </source>
</reference>
<dbReference type="GO" id="GO:0008476">
    <property type="term" value="F:protein-tyrosine sulfotransferase activity"/>
    <property type="evidence" value="ECO:0007669"/>
    <property type="project" value="InterPro"/>
</dbReference>
<dbReference type="PROSITE" id="PS50005">
    <property type="entry name" value="TPR"/>
    <property type="match status" value="2"/>
</dbReference>
<dbReference type="Pfam" id="PF13469">
    <property type="entry name" value="Sulfotransfer_3"/>
    <property type="match status" value="1"/>
</dbReference>
<keyword evidence="3" id="KW-0378">Hydrolase</keyword>
<dbReference type="OrthoDB" id="9800698at2"/>
<dbReference type="SMART" id="SM00028">
    <property type="entry name" value="TPR"/>
    <property type="match status" value="6"/>
</dbReference>
<evidence type="ECO:0000256" key="1">
    <source>
        <dbReference type="ARBA" id="ARBA00022679"/>
    </source>
</evidence>
<dbReference type="Pfam" id="PF14559">
    <property type="entry name" value="TPR_19"/>
    <property type="match status" value="3"/>
</dbReference>
<dbReference type="Gene3D" id="1.25.40.10">
    <property type="entry name" value="Tetratricopeptide repeat domain"/>
    <property type="match status" value="4"/>
</dbReference>
<dbReference type="AlphaFoldDB" id="A0A2R8AJS3"/>
<evidence type="ECO:0000313" key="4">
    <source>
        <dbReference type="Proteomes" id="UP000244911"/>
    </source>
</evidence>
<accession>A0A2R8AJS3</accession>
<name>A0A2R8AJS3_9RHOB</name>
<dbReference type="InterPro" id="IPR011990">
    <property type="entry name" value="TPR-like_helical_dom_sf"/>
</dbReference>
<organism evidence="3 4">
    <name type="scientific">Aliiroseovarius pelagivivens</name>
    <dbReference type="NCBI Taxonomy" id="1639690"/>
    <lineage>
        <taxon>Bacteria</taxon>
        <taxon>Pseudomonadati</taxon>
        <taxon>Pseudomonadota</taxon>
        <taxon>Alphaproteobacteria</taxon>
        <taxon>Rhodobacterales</taxon>
        <taxon>Paracoccaceae</taxon>
        <taxon>Aliiroseovarius</taxon>
    </lineage>
</organism>
<dbReference type="GO" id="GO:0008233">
    <property type="term" value="F:peptidase activity"/>
    <property type="evidence" value="ECO:0007669"/>
    <property type="project" value="UniProtKB-KW"/>
</dbReference>
<dbReference type="InterPro" id="IPR026634">
    <property type="entry name" value="TPST-like"/>
</dbReference>
<dbReference type="SUPFAM" id="SSF52540">
    <property type="entry name" value="P-loop containing nucleoside triphosphate hydrolases"/>
    <property type="match status" value="1"/>
</dbReference>
<sequence>MLPLNSNQIPALFQKAGNLARSGKPDEALKVLAQLQTIAPNRAEVPFQIAQIHQQLGRTDAALKAYGQAARLAPAEITVWRAYVNLALSLDASSRSMVAKQLKSAKLPATEHKRLTAILKGTGSSTKRVSKTASKSEIDALTALLNAGRAKEAAAQAHALLARGANEAVTMVLGVALAALGKVDAAEAAFKTALSADPDYGEALAQYGQFLLKQTRRTDARKVLEHARRIIPDNPIVLGNLGMLYSDINAPREAIECLDALLKQAPGNAAGLFTRAKARLTLEDAAGTLEDLDALAVKTAPTGEMLALRAMAEKLLGNLEASRNAIEEALKTDPNHLRVVTMAANLLQQAGDFEAAEKVLRDAIARGVRSGSVYRMVAQGRKLAQDDPLIDEMKALWDRPDLPDEARIDLGYGLVKVMEDHKDAEAAWTYLSRANEVMARLHPHDMNKEQGDFDRFKAFLKGFDPARIGDCGYDQNSTVFITGLPRSGTTLVEQILASHSTVTGGDELGIFHPLGFEQVAKVAQAGGHIGDMTDAQFEDLGRAYQAAIDTRLPDADRITDKTISTYQIAPLVWLAMPKAKIVALRRDPRDNLWSIFKNRFVPGLHRYSYSQAALVQTYRLYTEYLDLWRELAPDRIYEISYEDLVDNPETEIRKLLEFCELEWEDACLNFHKTKRDVKTLSVAQVRQPLYKSSVGKWEPYADHLKELLDGLASLDAKNT</sequence>
<keyword evidence="3" id="KW-0645">Protease</keyword>
<dbReference type="SUPFAM" id="SSF48452">
    <property type="entry name" value="TPR-like"/>
    <property type="match status" value="2"/>
</dbReference>
<dbReference type="InterPro" id="IPR019734">
    <property type="entry name" value="TPR_rpt"/>
</dbReference>
<feature type="repeat" description="TPR" evidence="2">
    <location>
        <begin position="167"/>
        <end position="200"/>
    </location>
</feature>
<dbReference type="PANTHER" id="PTHR12788">
    <property type="entry name" value="PROTEIN-TYROSINE SULFOTRANSFERASE 2"/>
    <property type="match status" value="1"/>
</dbReference>
<evidence type="ECO:0000313" key="3">
    <source>
        <dbReference type="EMBL" id="SPF76303.1"/>
    </source>
</evidence>
<gene>
    <name evidence="3" type="primary">bepA_2</name>
    <name evidence="3" type="ORF">ALP8811_01306</name>
</gene>
<protein>
    <submittedName>
        <fullName evidence="3">Beta-barrel assembly-enhancing protease</fullName>
        <ecNumber evidence="3">3.4.-.-</ecNumber>
    </submittedName>
</protein>
<dbReference type="PANTHER" id="PTHR12788:SF10">
    <property type="entry name" value="PROTEIN-TYROSINE SULFOTRANSFERASE"/>
    <property type="match status" value="1"/>
</dbReference>
<dbReference type="RefSeq" id="WP_108856320.1">
    <property type="nucleotide sequence ID" value="NZ_OMOI01000001.1"/>
</dbReference>
<dbReference type="Gene3D" id="3.40.50.300">
    <property type="entry name" value="P-loop containing nucleotide triphosphate hydrolases"/>
    <property type="match status" value="1"/>
</dbReference>
<keyword evidence="2" id="KW-0802">TPR repeat</keyword>